<sequence length="178" mass="20930">MIMKGGYIPAAAAYKQPRKHELAKLLKEFRMWLSYNNQEEVLLFPVNPSQIEITGGNDTSTYEISKLGQIATIKSPKLRTFSFESEFPKQSIHYQVWEEILAPQYCIERIEKWMTKKRPLRFTMVGDMFNLNFPVTIKNFTYSQEAGHDCVYFKLDLEEYRFYAARRVIPNANRQPGK</sequence>
<organism evidence="1 2">
    <name type="scientific">Paenibacillus aquistagni</name>
    <dbReference type="NCBI Taxonomy" id="1852522"/>
    <lineage>
        <taxon>Bacteria</taxon>
        <taxon>Bacillati</taxon>
        <taxon>Bacillota</taxon>
        <taxon>Bacilli</taxon>
        <taxon>Bacillales</taxon>
        <taxon>Paenibacillaceae</taxon>
        <taxon>Paenibacillus</taxon>
    </lineage>
</organism>
<dbReference type="RefSeq" id="WP_085494469.1">
    <property type="nucleotide sequence ID" value="NZ_FXAZ01000002.1"/>
</dbReference>
<dbReference type="Proteomes" id="UP000193834">
    <property type="component" value="Unassembled WGS sequence"/>
</dbReference>
<dbReference type="STRING" id="1852522.SAMN06295960_2289"/>
<evidence type="ECO:0000313" key="2">
    <source>
        <dbReference type="Proteomes" id="UP000193834"/>
    </source>
</evidence>
<reference evidence="1 2" key="1">
    <citation type="submission" date="2017-04" db="EMBL/GenBank/DDBJ databases">
        <authorList>
            <person name="Afonso C.L."/>
            <person name="Miller P.J."/>
            <person name="Scott M.A."/>
            <person name="Spackman E."/>
            <person name="Goraichik I."/>
            <person name="Dimitrov K.M."/>
            <person name="Suarez D.L."/>
            <person name="Swayne D.E."/>
        </authorList>
    </citation>
    <scope>NUCLEOTIDE SEQUENCE [LARGE SCALE GENOMIC DNA]</scope>
    <source>
        <strain evidence="1 2">11</strain>
    </source>
</reference>
<gene>
    <name evidence="1" type="ORF">SAMN06295960_2289</name>
</gene>
<accession>A0A1X7KBH4</accession>
<dbReference type="EMBL" id="FXAZ01000002">
    <property type="protein sequence ID" value="SMG38243.1"/>
    <property type="molecule type" value="Genomic_DNA"/>
</dbReference>
<proteinExistence type="predicted"/>
<keyword evidence="2" id="KW-1185">Reference proteome</keyword>
<name>A0A1X7KBH4_9BACL</name>
<protein>
    <submittedName>
        <fullName evidence="1">Uncharacterized protein</fullName>
    </submittedName>
</protein>
<dbReference type="AlphaFoldDB" id="A0A1X7KBH4"/>
<evidence type="ECO:0000313" key="1">
    <source>
        <dbReference type="EMBL" id="SMG38243.1"/>
    </source>
</evidence>
<dbReference type="OrthoDB" id="9800780at2"/>